<dbReference type="PANTHER" id="PTHR16186">
    <property type="entry name" value="SIGNAL-TRANSDUCING ADAPTOR PROTEIN-RELATED"/>
    <property type="match status" value="1"/>
</dbReference>
<dbReference type="EMBL" id="VZTL01037215">
    <property type="protein sequence ID" value="NXX57420.1"/>
    <property type="molecule type" value="Genomic_DNA"/>
</dbReference>
<dbReference type="SUPFAM" id="SSF55550">
    <property type="entry name" value="SH2 domain"/>
    <property type="match status" value="1"/>
</dbReference>
<dbReference type="InterPro" id="IPR039111">
    <property type="entry name" value="STAP1/STAP2"/>
</dbReference>
<evidence type="ECO:0000256" key="1">
    <source>
        <dbReference type="PROSITE-ProRule" id="PRU00191"/>
    </source>
</evidence>
<accession>A0A7L4HYN8</accession>
<dbReference type="AlphaFoldDB" id="A0A7L4HYN8"/>
<organism evidence="3 4">
    <name type="scientific">Scopus umbretta</name>
    <name type="common">Hammerkop</name>
    <dbReference type="NCBI Taxonomy" id="33581"/>
    <lineage>
        <taxon>Eukaryota</taxon>
        <taxon>Metazoa</taxon>
        <taxon>Chordata</taxon>
        <taxon>Craniata</taxon>
        <taxon>Vertebrata</taxon>
        <taxon>Euteleostomi</taxon>
        <taxon>Archelosauria</taxon>
        <taxon>Archosauria</taxon>
        <taxon>Dinosauria</taxon>
        <taxon>Saurischia</taxon>
        <taxon>Theropoda</taxon>
        <taxon>Coelurosauria</taxon>
        <taxon>Aves</taxon>
        <taxon>Neognathae</taxon>
        <taxon>Neoaves</taxon>
        <taxon>Aequornithes</taxon>
        <taxon>Pelecaniformes</taxon>
        <taxon>Scopidae</taxon>
        <taxon>Scopus</taxon>
    </lineage>
</organism>
<keyword evidence="4" id="KW-1185">Reference proteome</keyword>
<dbReference type="Proteomes" id="UP000539032">
    <property type="component" value="Unassembled WGS sequence"/>
</dbReference>
<evidence type="ECO:0000259" key="2">
    <source>
        <dbReference type="PROSITE" id="PS50001"/>
    </source>
</evidence>
<sequence>QGYRRVWAGLRGLTLAFYGGPRDCEPLEVLDLGELVAVRAKGRGLVLRLQGQEMKVPTDLALLPGHVFQLSEALREEQDRRATLGSPATPGVPSCFFEVTRLEAERLLERSAGGGNMVLRPGGHGQGVSVTTRQEMNGVVLLKHYKVNRVDQGYVINVDTPHRCSSLAEVVQYFVESSKGSLQPLHREYSPRL</sequence>
<evidence type="ECO:0000313" key="3">
    <source>
        <dbReference type="EMBL" id="NXX57420.1"/>
    </source>
</evidence>
<evidence type="ECO:0000313" key="4">
    <source>
        <dbReference type="Proteomes" id="UP000539032"/>
    </source>
</evidence>
<proteinExistence type="predicted"/>
<dbReference type="InterPro" id="IPR036860">
    <property type="entry name" value="SH2_dom_sf"/>
</dbReference>
<dbReference type="OrthoDB" id="9082077at2759"/>
<protein>
    <submittedName>
        <fullName evidence="3">STAP2 protein</fullName>
    </submittedName>
</protein>
<name>A0A7L4HYN8_SCOUM</name>
<dbReference type="GO" id="GO:0035591">
    <property type="term" value="F:signaling adaptor activity"/>
    <property type="evidence" value="ECO:0007669"/>
    <property type="project" value="InterPro"/>
</dbReference>
<dbReference type="PROSITE" id="PS50001">
    <property type="entry name" value="SH2"/>
    <property type="match status" value="1"/>
</dbReference>
<feature type="domain" description="SH2" evidence="2">
    <location>
        <begin position="99"/>
        <end position="193"/>
    </location>
</feature>
<comment type="caution">
    <text evidence="3">The sequence shown here is derived from an EMBL/GenBank/DDBJ whole genome shotgun (WGS) entry which is preliminary data.</text>
</comment>
<dbReference type="InterPro" id="IPR000980">
    <property type="entry name" value="SH2"/>
</dbReference>
<feature type="non-terminal residue" evidence="3">
    <location>
        <position position="193"/>
    </location>
</feature>
<keyword evidence="1" id="KW-0727">SH2 domain</keyword>
<reference evidence="3 4" key="1">
    <citation type="submission" date="2020-02" db="EMBL/GenBank/DDBJ databases">
        <title>Bird 10,000 Genomes (B10K) Project - Family phase.</title>
        <authorList>
            <person name="Zhang G."/>
        </authorList>
    </citation>
    <scope>NUCLEOTIDE SEQUENCE [LARGE SCALE GENOMIC DNA]</scope>
    <source>
        <strain evidence="3">B10K-DU-002-70</strain>
        <tissue evidence="3">Muscle</tissue>
    </source>
</reference>
<dbReference type="PANTHER" id="PTHR16186:SF11">
    <property type="entry name" value="SIGNAL-TRANSDUCING ADAPTOR PROTEIN 2"/>
    <property type="match status" value="1"/>
</dbReference>
<dbReference type="Gene3D" id="3.30.505.10">
    <property type="entry name" value="SH2 domain"/>
    <property type="match status" value="1"/>
</dbReference>
<gene>
    <name evidence="3" type="primary">Stap2</name>
    <name evidence="3" type="ORF">SCOUMB_R13182</name>
</gene>
<feature type="non-terminal residue" evidence="3">
    <location>
        <position position="1"/>
    </location>
</feature>